<dbReference type="InterPro" id="IPR007838">
    <property type="entry name" value="Cell_div_ZapA-like"/>
</dbReference>
<reference evidence="2" key="1">
    <citation type="journal article" date="2011" name="Stand. Genomic Sci.">
        <title>Non-contiguous finished genome sequence of the opportunistic oral pathogen Prevotella multisaccharivorax type strain (PPPA20).</title>
        <authorList>
            <person name="Pati A."/>
            <person name="Gronow S."/>
            <person name="Lu M."/>
            <person name="Lapidus A."/>
            <person name="Nolan M."/>
            <person name="Lucas S."/>
            <person name="Hammon N."/>
            <person name="Deshpande S."/>
            <person name="Cheng J.F."/>
            <person name="Tapia R."/>
            <person name="Han C."/>
            <person name="Goodwin L."/>
            <person name="Pitluck S."/>
            <person name="Liolios K."/>
            <person name="Pagani I."/>
            <person name="Mavromatis K."/>
            <person name="Mikhailova N."/>
            <person name="Huntemann M."/>
            <person name="Chen A."/>
            <person name="Palaniappan K."/>
            <person name="Land M."/>
            <person name="Hauser L."/>
            <person name="Detter J.C."/>
            <person name="Brambilla E.M."/>
            <person name="Rohde M."/>
            <person name="Goker M."/>
            <person name="Woyke T."/>
            <person name="Bristow J."/>
            <person name="Eisen J.A."/>
            <person name="Markowitz V."/>
            <person name="Hugenholtz P."/>
            <person name="Kyrpides N.C."/>
            <person name="Klenk H.P."/>
            <person name="Ivanova N."/>
        </authorList>
    </citation>
    <scope>NUCLEOTIDE SEQUENCE [LARGE SCALE GENOMIC DNA]</scope>
    <source>
        <strain evidence="2">DSM 17128</strain>
    </source>
</reference>
<gene>
    <name evidence="1" type="ORF">Premu_2659</name>
</gene>
<organism evidence="1 2">
    <name type="scientific">Hallella multisaccharivorax DSM 17128</name>
    <dbReference type="NCBI Taxonomy" id="688246"/>
    <lineage>
        <taxon>Bacteria</taxon>
        <taxon>Pseudomonadati</taxon>
        <taxon>Bacteroidota</taxon>
        <taxon>Bacteroidia</taxon>
        <taxon>Bacteroidales</taxon>
        <taxon>Prevotellaceae</taxon>
        <taxon>Hallella</taxon>
    </lineage>
</organism>
<dbReference type="SUPFAM" id="SSF102829">
    <property type="entry name" value="Cell division protein ZapA-like"/>
    <property type="match status" value="1"/>
</dbReference>
<dbReference type="STRING" id="688246.Premu_2659"/>
<dbReference type="Proteomes" id="UP000002772">
    <property type="component" value="Unassembled WGS sequence"/>
</dbReference>
<evidence type="ECO:0000313" key="1">
    <source>
        <dbReference type="EMBL" id="EGN58013.1"/>
    </source>
</evidence>
<dbReference type="EMBL" id="GL945017">
    <property type="protein sequence ID" value="EGN58013.1"/>
    <property type="molecule type" value="Genomic_DNA"/>
</dbReference>
<name>F8NC42_9BACT</name>
<evidence type="ECO:0008006" key="3">
    <source>
        <dbReference type="Google" id="ProtNLM"/>
    </source>
</evidence>
<protein>
    <recommendedName>
        <fullName evidence="3">Cell division protein ZapA</fullName>
    </recommendedName>
</protein>
<keyword evidence="2" id="KW-1185">Reference proteome</keyword>
<evidence type="ECO:0000313" key="2">
    <source>
        <dbReference type="Proteomes" id="UP000002772"/>
    </source>
</evidence>
<dbReference type="InterPro" id="IPR036192">
    <property type="entry name" value="Cell_div_ZapA-like_sf"/>
</dbReference>
<dbReference type="AlphaFoldDB" id="F8NC42"/>
<dbReference type="eggNOG" id="ENOG5033HMZ">
    <property type="taxonomic scope" value="Bacteria"/>
</dbReference>
<proteinExistence type="predicted"/>
<dbReference type="Pfam" id="PF05164">
    <property type="entry name" value="ZapA"/>
    <property type="match status" value="1"/>
</dbReference>
<dbReference type="HOGENOM" id="CLU_164748_0_0_10"/>
<accession>F8NC42</accession>
<sequence>MQCSVDRFEIVLILLQLMKEEHQKRNIRLHIYDTFIPVKVPQEEEPLYRKDADLINERLNTYFANFKDKISDKEIIFYAMIDIGLRLQKELQRNDTKPYDDSIQELTKEIEDLLGEGESAKE</sequence>